<evidence type="ECO:0000313" key="3">
    <source>
        <dbReference type="Proteomes" id="UP000317365"/>
    </source>
</evidence>
<keyword evidence="3" id="KW-1185">Reference proteome</keyword>
<organism evidence="2 3">
    <name type="scientific">Rhodoferax aquaticus</name>
    <dbReference type="NCBI Taxonomy" id="2527691"/>
    <lineage>
        <taxon>Bacteria</taxon>
        <taxon>Pseudomonadati</taxon>
        <taxon>Pseudomonadota</taxon>
        <taxon>Betaproteobacteria</taxon>
        <taxon>Burkholderiales</taxon>
        <taxon>Comamonadaceae</taxon>
        <taxon>Rhodoferax</taxon>
    </lineage>
</organism>
<reference evidence="3" key="2">
    <citation type="journal article" date="2020" name="Int. J. Syst. Evol. Microbiol.">
        <title>Genomic insights into a novel species Rhodoferax aquaticus sp. nov., isolated from freshwater.</title>
        <authorList>
            <person name="Li T."/>
            <person name="Zhuo Y."/>
            <person name="Jin C.Z."/>
            <person name="Wu X."/>
            <person name="Ko S.R."/>
            <person name="Jin F.J."/>
            <person name="Ahn C.Y."/>
            <person name="Oh H.M."/>
            <person name="Lee H.G."/>
            <person name="Jin L."/>
        </authorList>
    </citation>
    <scope>NUCLEOTIDE SEQUENCE [LARGE SCALE GENOMIC DNA]</scope>
    <source>
        <strain evidence="3">Gr-4</strain>
    </source>
</reference>
<dbReference type="AlphaFoldDB" id="A0A515EKB1"/>
<dbReference type="EMBL" id="CP036282">
    <property type="protein sequence ID" value="QDL53090.1"/>
    <property type="molecule type" value="Genomic_DNA"/>
</dbReference>
<dbReference type="Pfam" id="PF14344">
    <property type="entry name" value="DUF4397"/>
    <property type="match status" value="1"/>
</dbReference>
<evidence type="ECO:0000313" key="2">
    <source>
        <dbReference type="EMBL" id="QDL53090.1"/>
    </source>
</evidence>
<protein>
    <submittedName>
        <fullName evidence="2">DUF4397 domain-containing protein</fullName>
    </submittedName>
</protein>
<gene>
    <name evidence="2" type="ORF">EXZ61_02285</name>
</gene>
<sequence length="258" mass="27186">MSTLIRRPAVPPNDFFPPVPPMKNLHTVSLILRTALVSFVSVGALLAFAQPAGTLYDPEPPADSAYVRVLHSVKGAAAIDVVVDGKARATKLNFGQVGDYMVLSAGKHTIALHPASKDSALVTFGLDVVRGKSLTLSFPAHKTGTVPIVFEDKSSTNKLKAMLTVYQLDAQTPSVDVMTADGNTKVFSALGYGTSMAIQVNPIAVELVAAKAGDKQAKTKVPLEMAQGGAYSVFLMSDGAGKMTSIHVQNKTEVYTGK</sequence>
<feature type="domain" description="DUF4397" evidence="1">
    <location>
        <begin position="65"/>
        <end position="177"/>
    </location>
</feature>
<dbReference type="UniPathway" id="UPA00286"/>
<dbReference type="KEGG" id="rhg:EXZ61_02285"/>
<dbReference type="InterPro" id="IPR025510">
    <property type="entry name" value="DUF4397"/>
</dbReference>
<accession>A0A515EKB1</accession>
<dbReference type="GO" id="GO:0042121">
    <property type="term" value="P:alginic acid biosynthetic process"/>
    <property type="evidence" value="ECO:0007669"/>
    <property type="project" value="UniProtKB-UniPathway"/>
</dbReference>
<proteinExistence type="predicted"/>
<evidence type="ECO:0000259" key="1">
    <source>
        <dbReference type="Pfam" id="PF14344"/>
    </source>
</evidence>
<reference evidence="3" key="1">
    <citation type="submission" date="2019-02" db="EMBL/GenBank/DDBJ databases">
        <title>Complete genome sequence of Rhodoferax sp. Gr-4.</title>
        <authorList>
            <person name="Jin L."/>
        </authorList>
    </citation>
    <scope>NUCLEOTIDE SEQUENCE [LARGE SCALE GENOMIC DNA]</scope>
    <source>
        <strain evidence="3">Gr-4</strain>
    </source>
</reference>
<dbReference type="Proteomes" id="UP000317365">
    <property type="component" value="Chromosome"/>
</dbReference>
<name>A0A515EKB1_9BURK</name>